<evidence type="ECO:0000313" key="1">
    <source>
        <dbReference type="EMBL" id="KAJ7760911.1"/>
    </source>
</evidence>
<evidence type="ECO:0000313" key="2">
    <source>
        <dbReference type="Proteomes" id="UP001215598"/>
    </source>
</evidence>
<dbReference type="Proteomes" id="UP001215598">
    <property type="component" value="Unassembled WGS sequence"/>
</dbReference>
<keyword evidence="2" id="KW-1185">Reference proteome</keyword>
<dbReference type="EMBL" id="JARKIB010000036">
    <property type="protein sequence ID" value="KAJ7760911.1"/>
    <property type="molecule type" value="Genomic_DNA"/>
</dbReference>
<proteinExistence type="predicted"/>
<name>A0AAD7JEP0_9AGAR</name>
<comment type="caution">
    <text evidence="1">The sequence shown here is derived from an EMBL/GenBank/DDBJ whole genome shotgun (WGS) entry which is preliminary data.</text>
</comment>
<protein>
    <submittedName>
        <fullName evidence="1">Uncharacterized protein</fullName>
    </submittedName>
</protein>
<gene>
    <name evidence="1" type="ORF">B0H16DRAFT_1719617</name>
</gene>
<reference evidence="1" key="1">
    <citation type="submission" date="2023-03" db="EMBL/GenBank/DDBJ databases">
        <title>Massive genome expansion in bonnet fungi (Mycena s.s.) driven by repeated elements and novel gene families across ecological guilds.</title>
        <authorList>
            <consortium name="Lawrence Berkeley National Laboratory"/>
            <person name="Harder C.B."/>
            <person name="Miyauchi S."/>
            <person name="Viragh M."/>
            <person name="Kuo A."/>
            <person name="Thoen E."/>
            <person name="Andreopoulos B."/>
            <person name="Lu D."/>
            <person name="Skrede I."/>
            <person name="Drula E."/>
            <person name="Henrissat B."/>
            <person name="Morin E."/>
            <person name="Kohler A."/>
            <person name="Barry K."/>
            <person name="LaButti K."/>
            <person name="Morin E."/>
            <person name="Salamov A."/>
            <person name="Lipzen A."/>
            <person name="Mereny Z."/>
            <person name="Hegedus B."/>
            <person name="Baldrian P."/>
            <person name="Stursova M."/>
            <person name="Weitz H."/>
            <person name="Taylor A."/>
            <person name="Grigoriev I.V."/>
            <person name="Nagy L.G."/>
            <person name="Martin F."/>
            <person name="Kauserud H."/>
        </authorList>
    </citation>
    <scope>NUCLEOTIDE SEQUENCE</scope>
    <source>
        <strain evidence="1">CBHHK182m</strain>
    </source>
</reference>
<accession>A0AAD7JEP0</accession>
<sequence>MSLPSFPPSDLKSALYYRGLPSNLCLVARTSAPWSLPKGLWQIPKPKELCSVRNHPLREVWEDDLALKIHTLLDSLDVKWTSTDIMRITVPEDSDSFAFVVLWIGVMPETLLR</sequence>
<dbReference type="AlphaFoldDB" id="A0AAD7JEP0"/>
<organism evidence="1 2">
    <name type="scientific">Mycena metata</name>
    <dbReference type="NCBI Taxonomy" id="1033252"/>
    <lineage>
        <taxon>Eukaryota</taxon>
        <taxon>Fungi</taxon>
        <taxon>Dikarya</taxon>
        <taxon>Basidiomycota</taxon>
        <taxon>Agaricomycotina</taxon>
        <taxon>Agaricomycetes</taxon>
        <taxon>Agaricomycetidae</taxon>
        <taxon>Agaricales</taxon>
        <taxon>Marasmiineae</taxon>
        <taxon>Mycenaceae</taxon>
        <taxon>Mycena</taxon>
    </lineage>
</organism>